<dbReference type="PROSITE" id="PS51257">
    <property type="entry name" value="PROKAR_LIPOPROTEIN"/>
    <property type="match status" value="1"/>
</dbReference>
<dbReference type="RefSeq" id="WP_154278190.1">
    <property type="nucleotide sequence ID" value="NZ_WKLJ01000081.1"/>
</dbReference>
<organism evidence="1">
    <name type="scientific">Parabacteroides goldsteinii</name>
    <dbReference type="NCBI Taxonomy" id="328812"/>
    <lineage>
        <taxon>Bacteria</taxon>
        <taxon>Pseudomonadati</taxon>
        <taxon>Bacteroidota</taxon>
        <taxon>Bacteroidia</taxon>
        <taxon>Bacteroidales</taxon>
        <taxon>Tannerellaceae</taxon>
        <taxon>Parabacteroides</taxon>
    </lineage>
</organism>
<name>A0A6G1ZLX8_9BACT</name>
<reference evidence="1" key="1">
    <citation type="journal article" date="2019" name="Nat. Med.">
        <title>A library of human gut bacterial isolates paired with longitudinal multiomics data enables mechanistic microbiome research.</title>
        <authorList>
            <person name="Poyet M."/>
            <person name="Groussin M."/>
            <person name="Gibbons S.M."/>
            <person name="Avila-Pacheco J."/>
            <person name="Jiang X."/>
            <person name="Kearney S.M."/>
            <person name="Perrotta A.R."/>
            <person name="Berdy B."/>
            <person name="Zhao S."/>
            <person name="Lieberman T.D."/>
            <person name="Swanson P.K."/>
            <person name="Smith M."/>
            <person name="Roesemann S."/>
            <person name="Alexander J.E."/>
            <person name="Rich S.A."/>
            <person name="Livny J."/>
            <person name="Vlamakis H."/>
            <person name="Clish C."/>
            <person name="Bullock K."/>
            <person name="Deik A."/>
            <person name="Scott J."/>
            <person name="Pierce K.A."/>
            <person name="Xavier R.J."/>
            <person name="Alm E.J."/>
        </authorList>
    </citation>
    <scope>NUCLEOTIDE SEQUENCE</scope>
    <source>
        <strain evidence="1">BIOML-A4</strain>
    </source>
</reference>
<protein>
    <submittedName>
        <fullName evidence="1">DUF4906 domain-containing protein</fullName>
    </submittedName>
</protein>
<accession>A0A6G1ZLX8</accession>
<sequence length="680" mass="75800">MASIGHKLETKGVIMTLLSLVLISTGCEEQIDSPAVNPSEEKMIEVTLNIGFAEEIDAASFFPTTKSGNESNTFDVQFAPYPKTKTVANNHPDQLYNLEVCQYNTEGVLLQYKNLGIVNPGTNVSFELNNLEDCQLFFLARGSGNVAGSINGKSLDGLNDVIASSETIEKITDINQMPYFLHLEKVKIVDGKLQSIDGKDARILMKRLAVRLSISWEFSKTLVEQNYSLREVRLFQKPKQYSIRPKREETKWGIVYPGGLTDFIDGFRLTGSGLSSANGHYEVWVPANAQGSASIITSSNYRTKEYVNPATSYIEFVVDHTAVNGQNDQRLYYRTYLGGNTTTDLNLVENTNYHWIVKINTADFIHDPRIRLLDQTPVKSTNIVPAANCFMMVPGTNICFNPYKHTSGTNEWNYQLTDGNTLNVDKTITDVKVIWQTKDAGTVGELVLGYAIDQTTNHKNLANIESGNSLNDARISVKAPVTRGGNALVAAISLECVNYSEIPKTDGNTLAWVIEHPKDIIIGTLSWYNDSETTDASVFLWDNQGKKTLYDPCPDGWMIPDKSVVNDINTANAYWFNANGNFVQNGSSHTKGGRLYNISGTPGIPTPQTIHNTVWFPVTAWRGNGVLTQPDQGYLGFRNMTLYSGYYRFFYSRYSNNEWTNNLQEGGRTGESNPFRCVQE</sequence>
<proteinExistence type="predicted"/>
<dbReference type="EMBL" id="WKLP01000105">
    <property type="protein sequence ID" value="MRY14947.1"/>
    <property type="molecule type" value="Genomic_DNA"/>
</dbReference>
<dbReference type="AlphaFoldDB" id="A0A6G1ZLX8"/>
<comment type="caution">
    <text evidence="1">The sequence shown here is derived from an EMBL/GenBank/DDBJ whole genome shotgun (WGS) entry which is preliminary data.</text>
</comment>
<gene>
    <name evidence="1" type="ORF">GKE01_26465</name>
</gene>
<evidence type="ECO:0000313" key="1">
    <source>
        <dbReference type="EMBL" id="MRY14947.1"/>
    </source>
</evidence>